<dbReference type="FunFam" id="3.40.50.150:FF:000010">
    <property type="entry name" value="Protein-L-isoaspartate O-methyltransferase"/>
    <property type="match status" value="1"/>
</dbReference>
<reference evidence="8" key="1">
    <citation type="journal article" date="2021" name="Environ. Microbiol.">
        <title>Genomic characterization of three novel Desulfobacterota classes expand the metabolic and phylogenetic diversity of the phylum.</title>
        <authorList>
            <person name="Murphy C.L."/>
            <person name="Biggerstaff J."/>
            <person name="Eichhorn A."/>
            <person name="Ewing E."/>
            <person name="Shahan R."/>
            <person name="Soriano D."/>
            <person name="Stewart S."/>
            <person name="VanMol K."/>
            <person name="Walker R."/>
            <person name="Walters P."/>
            <person name="Elshahed M.S."/>
            <person name="Youssef N.H."/>
        </authorList>
    </citation>
    <scope>NUCLEOTIDE SEQUENCE</scope>
    <source>
        <strain evidence="8">Zod_Metabat.24</strain>
    </source>
</reference>
<dbReference type="NCBIfam" id="TIGR00080">
    <property type="entry name" value="pimt"/>
    <property type="match status" value="1"/>
</dbReference>
<protein>
    <recommendedName>
        <fullName evidence="7">Protein-L-isoaspartate O-methyltransferase</fullName>
        <ecNumber evidence="7">2.1.1.77</ecNumber>
    </recommendedName>
    <alternativeName>
        <fullName evidence="7">L-isoaspartyl protein carboxyl methyltransferase</fullName>
    </alternativeName>
    <alternativeName>
        <fullName evidence="7">Protein L-isoaspartyl methyltransferase</fullName>
    </alternativeName>
    <alternativeName>
        <fullName evidence="7">Protein-beta-aspartate methyltransferase</fullName>
        <shortName evidence="7">PIMT</shortName>
    </alternativeName>
</protein>
<dbReference type="AlphaFoldDB" id="A0A9D8PRB5"/>
<dbReference type="Pfam" id="PF01135">
    <property type="entry name" value="PCMT"/>
    <property type="match status" value="1"/>
</dbReference>
<name>A0A9D8PRB5_9DELT</name>
<keyword evidence="5 7" id="KW-0808">Transferase</keyword>
<dbReference type="SUPFAM" id="SSF53335">
    <property type="entry name" value="S-adenosyl-L-methionine-dependent methyltransferases"/>
    <property type="match status" value="1"/>
</dbReference>
<evidence type="ECO:0000256" key="6">
    <source>
        <dbReference type="ARBA" id="ARBA00022691"/>
    </source>
</evidence>
<gene>
    <name evidence="7" type="primary">pcm</name>
    <name evidence="8" type="ORF">JW984_12950</name>
</gene>
<evidence type="ECO:0000256" key="1">
    <source>
        <dbReference type="ARBA" id="ARBA00004496"/>
    </source>
</evidence>
<evidence type="ECO:0000313" key="9">
    <source>
        <dbReference type="Proteomes" id="UP000809273"/>
    </source>
</evidence>
<comment type="subcellular location">
    <subcellularLocation>
        <location evidence="1 7">Cytoplasm</location>
    </subcellularLocation>
</comment>
<dbReference type="Gene3D" id="3.40.50.150">
    <property type="entry name" value="Vaccinia Virus protein VP39"/>
    <property type="match status" value="1"/>
</dbReference>
<comment type="catalytic activity">
    <reaction evidence="7">
        <text>[protein]-L-isoaspartate + S-adenosyl-L-methionine = [protein]-L-isoaspartate alpha-methyl ester + S-adenosyl-L-homocysteine</text>
        <dbReference type="Rhea" id="RHEA:12705"/>
        <dbReference type="Rhea" id="RHEA-COMP:12143"/>
        <dbReference type="Rhea" id="RHEA-COMP:12144"/>
        <dbReference type="ChEBI" id="CHEBI:57856"/>
        <dbReference type="ChEBI" id="CHEBI:59789"/>
        <dbReference type="ChEBI" id="CHEBI:90596"/>
        <dbReference type="ChEBI" id="CHEBI:90598"/>
        <dbReference type="EC" id="2.1.1.77"/>
    </reaction>
</comment>
<evidence type="ECO:0000256" key="4">
    <source>
        <dbReference type="ARBA" id="ARBA00022603"/>
    </source>
</evidence>
<dbReference type="Proteomes" id="UP000809273">
    <property type="component" value="Unassembled WGS sequence"/>
</dbReference>
<keyword evidence="4 7" id="KW-0489">Methyltransferase</keyword>
<dbReference type="InterPro" id="IPR029063">
    <property type="entry name" value="SAM-dependent_MTases_sf"/>
</dbReference>
<evidence type="ECO:0000256" key="7">
    <source>
        <dbReference type="HAMAP-Rule" id="MF_00090"/>
    </source>
</evidence>
<organism evidence="8 9">
    <name type="scientific">Candidatus Zymogenus saltonus</name>
    <dbReference type="NCBI Taxonomy" id="2844893"/>
    <lineage>
        <taxon>Bacteria</taxon>
        <taxon>Deltaproteobacteria</taxon>
        <taxon>Candidatus Zymogenia</taxon>
        <taxon>Candidatus Zymogeniales</taxon>
        <taxon>Candidatus Zymogenaceae</taxon>
        <taxon>Candidatus Zymogenus</taxon>
    </lineage>
</organism>
<comment type="caution">
    <text evidence="8">The sequence shown here is derived from an EMBL/GenBank/DDBJ whole genome shotgun (WGS) entry which is preliminary data.</text>
</comment>
<sequence>MDKDKYYGQRKNMVVNQIKARGVTDERVLSAMMAVPRHKFIPKELVDKAYGDYPLPIEQGQTISQPYIVAVMTELLKLKTNSKVLEIGTGSGYQAAILSLIAAEVYTIEIKRLLADKAEKRLLRLGYHNVKVRASDGYYGWEYAAPFDAIVVTCAANHIPPPLLRQLKDGGRLVIPLGSTEYFQTLTLVTRDGDDYKVRHLMSVRFVPMTGEAQRR</sequence>
<evidence type="ECO:0000256" key="5">
    <source>
        <dbReference type="ARBA" id="ARBA00022679"/>
    </source>
</evidence>
<dbReference type="EC" id="2.1.1.77" evidence="7"/>
<dbReference type="EMBL" id="JAFGIX010000065">
    <property type="protein sequence ID" value="MBN1574097.1"/>
    <property type="molecule type" value="Genomic_DNA"/>
</dbReference>
<dbReference type="InterPro" id="IPR000682">
    <property type="entry name" value="PCMT"/>
</dbReference>
<dbReference type="GO" id="GO:0004719">
    <property type="term" value="F:protein-L-isoaspartate (D-aspartate) O-methyltransferase activity"/>
    <property type="evidence" value="ECO:0007669"/>
    <property type="project" value="UniProtKB-UniRule"/>
</dbReference>
<evidence type="ECO:0000313" key="8">
    <source>
        <dbReference type="EMBL" id="MBN1574097.1"/>
    </source>
</evidence>
<keyword evidence="6 7" id="KW-0949">S-adenosyl-L-methionine</keyword>
<dbReference type="GO" id="GO:0030091">
    <property type="term" value="P:protein repair"/>
    <property type="evidence" value="ECO:0007669"/>
    <property type="project" value="UniProtKB-UniRule"/>
</dbReference>
<dbReference type="GO" id="GO:0005737">
    <property type="term" value="C:cytoplasm"/>
    <property type="evidence" value="ECO:0007669"/>
    <property type="project" value="UniProtKB-SubCell"/>
</dbReference>
<dbReference type="NCBIfam" id="NF001453">
    <property type="entry name" value="PRK00312.1"/>
    <property type="match status" value="1"/>
</dbReference>
<evidence type="ECO:0000256" key="3">
    <source>
        <dbReference type="ARBA" id="ARBA00022490"/>
    </source>
</evidence>
<evidence type="ECO:0000256" key="2">
    <source>
        <dbReference type="ARBA" id="ARBA00005369"/>
    </source>
</evidence>
<accession>A0A9D8PRB5</accession>
<dbReference type="PANTHER" id="PTHR11579:SF0">
    <property type="entry name" value="PROTEIN-L-ISOASPARTATE(D-ASPARTATE) O-METHYLTRANSFERASE"/>
    <property type="match status" value="1"/>
</dbReference>
<reference evidence="8" key="2">
    <citation type="submission" date="2021-01" db="EMBL/GenBank/DDBJ databases">
        <authorList>
            <person name="Hahn C.R."/>
            <person name="Youssef N.H."/>
            <person name="Elshahed M."/>
        </authorList>
    </citation>
    <scope>NUCLEOTIDE SEQUENCE</scope>
    <source>
        <strain evidence="8">Zod_Metabat.24</strain>
    </source>
</reference>
<dbReference type="GO" id="GO:0032259">
    <property type="term" value="P:methylation"/>
    <property type="evidence" value="ECO:0007669"/>
    <property type="project" value="UniProtKB-KW"/>
</dbReference>
<feature type="active site" evidence="7">
    <location>
        <position position="64"/>
    </location>
</feature>
<dbReference type="HAMAP" id="MF_00090">
    <property type="entry name" value="PIMT"/>
    <property type="match status" value="1"/>
</dbReference>
<keyword evidence="3 7" id="KW-0963">Cytoplasm</keyword>
<proteinExistence type="inferred from homology"/>
<comment type="function">
    <text evidence="7">Catalyzes the methyl esterification of L-isoaspartyl residues in peptides and proteins that result from spontaneous decomposition of normal L-aspartyl and L-asparaginyl residues. It plays a role in the repair and/or degradation of damaged proteins.</text>
</comment>
<comment type="similarity">
    <text evidence="2 7">Belongs to the methyltransferase superfamily. L-isoaspartyl/D-aspartyl protein methyltransferase family.</text>
</comment>
<dbReference type="PANTHER" id="PTHR11579">
    <property type="entry name" value="PROTEIN-L-ISOASPARTATE O-METHYLTRANSFERASE"/>
    <property type="match status" value="1"/>
</dbReference>
<dbReference type="CDD" id="cd02440">
    <property type="entry name" value="AdoMet_MTases"/>
    <property type="match status" value="1"/>
</dbReference>
<dbReference type="PROSITE" id="PS01279">
    <property type="entry name" value="PCMT"/>
    <property type="match status" value="1"/>
</dbReference>